<feature type="transmembrane region" description="Helical" evidence="23">
    <location>
        <begin position="1121"/>
        <end position="1137"/>
    </location>
</feature>
<feature type="compositionally biased region" description="Basic and acidic residues" evidence="24">
    <location>
        <begin position="51"/>
        <end position="68"/>
    </location>
</feature>
<dbReference type="InterPro" id="IPR006539">
    <property type="entry name" value="P-type_ATPase_IV"/>
</dbReference>
<keyword evidence="4" id="KW-0813">Transport</keyword>
<evidence type="ECO:0000256" key="8">
    <source>
        <dbReference type="ARBA" id="ARBA00022741"/>
    </source>
</evidence>
<dbReference type="FunFam" id="3.40.50.1000:FF:000108">
    <property type="entry name" value="Phospholipid-transporting ATPase"/>
    <property type="match status" value="1"/>
</dbReference>
<dbReference type="OrthoDB" id="377733at2759"/>
<evidence type="ECO:0000256" key="24">
    <source>
        <dbReference type="SAM" id="MobiDB-lite"/>
    </source>
</evidence>
<dbReference type="GO" id="GO:0016887">
    <property type="term" value="F:ATP hydrolysis activity"/>
    <property type="evidence" value="ECO:0007669"/>
    <property type="project" value="InterPro"/>
</dbReference>
<evidence type="ECO:0000256" key="2">
    <source>
        <dbReference type="ARBA" id="ARBA00004651"/>
    </source>
</evidence>
<dbReference type="GO" id="GO:0140351">
    <property type="term" value="F:glycosylceramide flippase activity"/>
    <property type="evidence" value="ECO:0007669"/>
    <property type="project" value="UniProtKB-ARBA"/>
</dbReference>
<evidence type="ECO:0000256" key="16">
    <source>
        <dbReference type="ARBA" id="ARBA00049128"/>
    </source>
</evidence>
<feature type="transmembrane region" description="Helical" evidence="23">
    <location>
        <begin position="1302"/>
        <end position="1321"/>
    </location>
</feature>
<feature type="transmembrane region" description="Helical" evidence="23">
    <location>
        <begin position="1266"/>
        <end position="1290"/>
    </location>
</feature>
<keyword evidence="13" id="KW-0445">Lipid transport</keyword>
<dbReference type="InterPro" id="IPR044492">
    <property type="entry name" value="P_typ_ATPase_HD_dom"/>
</dbReference>
<dbReference type="Pfam" id="PF16212">
    <property type="entry name" value="PhoLip_ATPase_C"/>
    <property type="match status" value="1"/>
</dbReference>
<dbReference type="GO" id="GO:1990531">
    <property type="term" value="C:phospholipid-translocating ATPase complex"/>
    <property type="evidence" value="ECO:0007669"/>
    <property type="project" value="UniProtKB-ARBA"/>
</dbReference>
<dbReference type="Pfam" id="PF16209">
    <property type="entry name" value="PhoLip_ATPase_N"/>
    <property type="match status" value="1"/>
</dbReference>
<dbReference type="InterPro" id="IPR023214">
    <property type="entry name" value="HAD_sf"/>
</dbReference>
<dbReference type="SFLD" id="SFLDS00003">
    <property type="entry name" value="Haloacid_Dehalogenase"/>
    <property type="match status" value="1"/>
</dbReference>
<dbReference type="FunFam" id="3.40.50.1000:FF:000001">
    <property type="entry name" value="Phospholipid-transporting ATPase IC"/>
    <property type="match status" value="1"/>
</dbReference>
<dbReference type="Proteomes" id="UP001141434">
    <property type="component" value="Unassembled WGS sequence"/>
</dbReference>
<evidence type="ECO:0000256" key="1">
    <source>
        <dbReference type="ARBA" id="ARBA00001946"/>
    </source>
</evidence>
<reference evidence="27" key="1">
    <citation type="submission" date="2022-11" db="EMBL/GenBank/DDBJ databases">
        <authorList>
            <person name="Petersen C."/>
        </authorList>
    </citation>
    <scope>NUCLEOTIDE SEQUENCE</scope>
    <source>
        <strain evidence="27">IBT 34128</strain>
    </source>
</reference>
<dbReference type="NCBIfam" id="TIGR01494">
    <property type="entry name" value="ATPase_P-type"/>
    <property type="match status" value="2"/>
</dbReference>
<evidence type="ECO:0000256" key="21">
    <source>
        <dbReference type="PIRSR" id="PIRSR606539-2"/>
    </source>
</evidence>
<feature type="binding site" evidence="21">
    <location>
        <position position="616"/>
    </location>
    <ligand>
        <name>ATP</name>
        <dbReference type="ChEBI" id="CHEBI:30616"/>
    </ligand>
</feature>
<dbReference type="RefSeq" id="XP_056510821.1">
    <property type="nucleotide sequence ID" value="XM_056658021.1"/>
</dbReference>
<proteinExistence type="inferred from homology"/>
<dbReference type="PANTHER" id="PTHR24092:SF180">
    <property type="entry name" value="PHOSPHOLIPID-TRANSPORTING ATPASE DNF1-RELATED"/>
    <property type="match status" value="1"/>
</dbReference>
<feature type="binding site" evidence="22">
    <location>
        <position position="616"/>
    </location>
    <ligand>
        <name>Mg(2+)</name>
        <dbReference type="ChEBI" id="CHEBI:18420"/>
    </ligand>
</feature>
<evidence type="ECO:0000256" key="9">
    <source>
        <dbReference type="ARBA" id="ARBA00022840"/>
    </source>
</evidence>
<feature type="compositionally biased region" description="Polar residues" evidence="24">
    <location>
        <begin position="1367"/>
        <end position="1380"/>
    </location>
</feature>
<dbReference type="InterPro" id="IPR023299">
    <property type="entry name" value="ATPase_P-typ_cyto_dom_N"/>
</dbReference>
<feature type="binding site" evidence="21">
    <location>
        <position position="1034"/>
    </location>
    <ligand>
        <name>ATP</name>
        <dbReference type="ChEBI" id="CHEBI:30616"/>
    </ligand>
</feature>
<comment type="catalytic activity">
    <reaction evidence="18">
        <text>a 1,2-diacyl-sn-glycero-3-phospho-L-serine(out) + ATP + H2O = a 1,2-diacyl-sn-glycero-3-phospho-L-serine(in) + ADP + phosphate + H(+)</text>
        <dbReference type="Rhea" id="RHEA:38567"/>
        <dbReference type="ChEBI" id="CHEBI:15377"/>
        <dbReference type="ChEBI" id="CHEBI:15378"/>
        <dbReference type="ChEBI" id="CHEBI:30616"/>
        <dbReference type="ChEBI" id="CHEBI:43474"/>
        <dbReference type="ChEBI" id="CHEBI:57262"/>
        <dbReference type="ChEBI" id="CHEBI:456216"/>
    </reaction>
    <physiologicalReaction direction="left-to-right" evidence="18">
        <dbReference type="Rhea" id="RHEA:38568"/>
    </physiologicalReaction>
</comment>
<evidence type="ECO:0000256" key="5">
    <source>
        <dbReference type="ARBA" id="ARBA00022475"/>
    </source>
</evidence>
<evidence type="ECO:0000256" key="14">
    <source>
        <dbReference type="ARBA" id="ARBA00023136"/>
    </source>
</evidence>
<feature type="transmembrane region" description="Helical" evidence="23">
    <location>
        <begin position="1241"/>
        <end position="1259"/>
    </location>
</feature>
<evidence type="ECO:0000256" key="23">
    <source>
        <dbReference type="RuleBase" id="RU362033"/>
    </source>
</evidence>
<keyword evidence="8 21" id="KW-0547">Nucleotide-binding</keyword>
<organism evidence="27 28">
    <name type="scientific">Penicillium alfredii</name>
    <dbReference type="NCBI Taxonomy" id="1506179"/>
    <lineage>
        <taxon>Eukaryota</taxon>
        <taxon>Fungi</taxon>
        <taxon>Dikarya</taxon>
        <taxon>Ascomycota</taxon>
        <taxon>Pezizomycotina</taxon>
        <taxon>Eurotiomycetes</taxon>
        <taxon>Eurotiomycetidae</taxon>
        <taxon>Eurotiales</taxon>
        <taxon>Aspergillaceae</taxon>
        <taxon>Penicillium</taxon>
    </lineage>
</organism>
<dbReference type="EMBL" id="JAPMSZ010000009">
    <property type="protein sequence ID" value="KAJ5092626.1"/>
    <property type="molecule type" value="Genomic_DNA"/>
</dbReference>
<feature type="binding site" evidence="21">
    <location>
        <position position="1063"/>
    </location>
    <ligand>
        <name>ATP</name>
        <dbReference type="ChEBI" id="CHEBI:30616"/>
    </ligand>
</feature>
<dbReference type="GO" id="GO:0006897">
    <property type="term" value="P:endocytosis"/>
    <property type="evidence" value="ECO:0007669"/>
    <property type="project" value="UniProtKB-ARBA"/>
</dbReference>
<evidence type="ECO:0000256" key="3">
    <source>
        <dbReference type="ARBA" id="ARBA00008109"/>
    </source>
</evidence>
<dbReference type="EC" id="7.6.2.1" evidence="23"/>
<feature type="binding site" evidence="21">
    <location>
        <position position="931"/>
    </location>
    <ligand>
        <name>ATP</name>
        <dbReference type="ChEBI" id="CHEBI:30616"/>
    </ligand>
</feature>
<feature type="region of interest" description="Disordered" evidence="24">
    <location>
        <begin position="1367"/>
        <end position="1500"/>
    </location>
</feature>
<protein>
    <recommendedName>
        <fullName evidence="23">Phospholipid-transporting ATPase</fullName>
        <ecNumber evidence="23">7.6.2.1</ecNumber>
    </recommendedName>
</protein>
<dbReference type="GO" id="GO:0005524">
    <property type="term" value="F:ATP binding"/>
    <property type="evidence" value="ECO:0007669"/>
    <property type="project" value="UniProtKB-UniRule"/>
</dbReference>
<feature type="binding site" evidence="21">
    <location>
        <position position="791"/>
    </location>
    <ligand>
        <name>ATP</name>
        <dbReference type="ChEBI" id="CHEBI:30616"/>
    </ligand>
</feature>
<comment type="subcellular location">
    <subcellularLocation>
        <location evidence="2">Cell membrane</location>
        <topology evidence="2">Multi-pass membrane protein</topology>
    </subcellularLocation>
    <subcellularLocation>
        <location evidence="23">Membrane</location>
        <topology evidence="23">Multi-pass membrane protein</topology>
    </subcellularLocation>
</comment>
<evidence type="ECO:0000256" key="11">
    <source>
        <dbReference type="ARBA" id="ARBA00022967"/>
    </source>
</evidence>
<dbReference type="GO" id="GO:0000287">
    <property type="term" value="F:magnesium ion binding"/>
    <property type="evidence" value="ECO:0007669"/>
    <property type="project" value="UniProtKB-UniRule"/>
</dbReference>
<evidence type="ECO:0000256" key="18">
    <source>
        <dbReference type="ARBA" id="ARBA00051303"/>
    </source>
</evidence>
<evidence type="ECO:0000256" key="13">
    <source>
        <dbReference type="ARBA" id="ARBA00023055"/>
    </source>
</evidence>
<comment type="caution">
    <text evidence="27">The sequence shown here is derived from an EMBL/GenBank/DDBJ whole genome shotgun (WGS) entry which is preliminary data.</text>
</comment>
<keyword evidence="9 21" id="KW-0067">ATP-binding</keyword>
<feature type="binding site" evidence="21">
    <location>
        <position position="617"/>
    </location>
    <ligand>
        <name>ATP</name>
        <dbReference type="ChEBI" id="CHEBI:30616"/>
    </ligand>
</feature>
<dbReference type="InterPro" id="IPR036412">
    <property type="entry name" value="HAD-like_sf"/>
</dbReference>
<feature type="binding site" evidence="21">
    <location>
        <position position="814"/>
    </location>
    <ligand>
        <name>ATP</name>
        <dbReference type="ChEBI" id="CHEBI:30616"/>
    </ligand>
</feature>
<feature type="binding site" evidence="21">
    <location>
        <position position="930"/>
    </location>
    <ligand>
        <name>ATP</name>
        <dbReference type="ChEBI" id="CHEBI:30616"/>
    </ligand>
</feature>
<comment type="catalytic activity">
    <reaction evidence="17">
        <text>a beta-D-glucosyl-(1&lt;-&gt;1')-N-acylsphing-4-enine(out) + ATP + H2O = a beta-D-glucosyl-(1&lt;-&gt;1')-N-acylsphing-4-enine(in) + ADP + phosphate + H(+)</text>
        <dbReference type="Rhea" id="RHEA:66036"/>
        <dbReference type="ChEBI" id="CHEBI:15377"/>
        <dbReference type="ChEBI" id="CHEBI:15378"/>
        <dbReference type="ChEBI" id="CHEBI:22801"/>
        <dbReference type="ChEBI" id="CHEBI:30616"/>
        <dbReference type="ChEBI" id="CHEBI:43474"/>
        <dbReference type="ChEBI" id="CHEBI:456216"/>
    </reaction>
    <physiologicalReaction direction="left-to-right" evidence="17">
        <dbReference type="Rhea" id="RHEA:66037"/>
    </physiologicalReaction>
</comment>
<keyword evidence="11 23" id="KW-1278">Translocase</keyword>
<dbReference type="GeneID" id="81397190"/>
<evidence type="ECO:0000256" key="22">
    <source>
        <dbReference type="PIRSR" id="PIRSR606539-3"/>
    </source>
</evidence>
<dbReference type="Gene3D" id="2.70.150.10">
    <property type="entry name" value="Calcium-transporting ATPase, cytoplasmic transduction domain A"/>
    <property type="match status" value="1"/>
</dbReference>
<dbReference type="Gene3D" id="3.40.1110.10">
    <property type="entry name" value="Calcium-transporting ATPase, cytoplasmic domain N"/>
    <property type="match status" value="1"/>
</dbReference>
<dbReference type="SUPFAM" id="SSF81665">
    <property type="entry name" value="Calcium ATPase, transmembrane domain M"/>
    <property type="match status" value="1"/>
</dbReference>
<feature type="transmembrane region" description="Helical" evidence="23">
    <location>
        <begin position="141"/>
        <end position="158"/>
    </location>
</feature>
<evidence type="ECO:0000256" key="12">
    <source>
        <dbReference type="ARBA" id="ARBA00022989"/>
    </source>
</evidence>
<dbReference type="SUPFAM" id="SSF56784">
    <property type="entry name" value="HAD-like"/>
    <property type="match status" value="1"/>
</dbReference>
<dbReference type="GO" id="GO:0070867">
    <property type="term" value="C:mating projection tip membrane"/>
    <property type="evidence" value="ECO:0007669"/>
    <property type="project" value="UniProtKB-ARBA"/>
</dbReference>
<feature type="domain" description="P-type ATPase N-terminal" evidence="25">
    <location>
        <begin position="111"/>
        <end position="163"/>
    </location>
</feature>
<evidence type="ECO:0000256" key="6">
    <source>
        <dbReference type="ARBA" id="ARBA00022692"/>
    </source>
</evidence>
<evidence type="ECO:0000313" key="28">
    <source>
        <dbReference type="Proteomes" id="UP001141434"/>
    </source>
</evidence>
<keyword evidence="10 22" id="KW-0460">Magnesium</keyword>
<dbReference type="PANTHER" id="PTHR24092">
    <property type="entry name" value="PROBABLE PHOSPHOLIPID-TRANSPORTING ATPASE"/>
    <property type="match status" value="1"/>
</dbReference>
<dbReference type="InterPro" id="IPR032630">
    <property type="entry name" value="P_typ_ATPase_c"/>
</dbReference>
<dbReference type="SFLD" id="SFLDF00027">
    <property type="entry name" value="p-type_atpase"/>
    <property type="match status" value="1"/>
</dbReference>
<dbReference type="InterPro" id="IPR032631">
    <property type="entry name" value="P-type_ATPase_N"/>
</dbReference>
<feature type="compositionally biased region" description="Polar residues" evidence="24">
    <location>
        <begin position="71"/>
        <end position="90"/>
    </location>
</feature>
<keyword evidence="7 22" id="KW-0479">Metal-binding</keyword>
<feature type="binding site" evidence="21">
    <location>
        <position position="929"/>
    </location>
    <ligand>
        <name>ATP</name>
        <dbReference type="ChEBI" id="CHEBI:30616"/>
    </ligand>
</feature>
<keyword evidence="6 23" id="KW-0812">Transmembrane</keyword>
<comment type="catalytic activity">
    <reaction evidence="15 23">
        <text>ATP + H2O + phospholipidSide 1 = ADP + phosphate + phospholipidSide 2.</text>
        <dbReference type="EC" id="7.6.2.1"/>
    </reaction>
</comment>
<dbReference type="InterPro" id="IPR008250">
    <property type="entry name" value="ATPase_P-typ_transduc_dom_A_sf"/>
</dbReference>
<comment type="cofactor">
    <cofactor evidence="1 22">
        <name>Mg(2+)</name>
        <dbReference type="ChEBI" id="CHEBI:18420"/>
    </cofactor>
</comment>
<dbReference type="SUPFAM" id="SSF81653">
    <property type="entry name" value="Calcium ATPase, transduction domain A"/>
    <property type="match status" value="1"/>
</dbReference>
<dbReference type="GO" id="GO:0140346">
    <property type="term" value="F:phosphatidylserine flippase activity"/>
    <property type="evidence" value="ECO:0007669"/>
    <property type="project" value="UniProtKB-ARBA"/>
</dbReference>
<feature type="binding site" evidence="21">
    <location>
        <position position="618"/>
    </location>
    <ligand>
        <name>ATP</name>
        <dbReference type="ChEBI" id="CHEBI:30616"/>
    </ligand>
</feature>
<comment type="catalytic activity">
    <reaction evidence="19">
        <text>a 1,2-diacyl-sn-glycero-3-phosphocholine(out) + ATP + H2O = a 1,2-diacyl-sn-glycero-3-phosphocholine(in) + ADP + phosphate + H(+)</text>
        <dbReference type="Rhea" id="RHEA:38583"/>
        <dbReference type="ChEBI" id="CHEBI:15377"/>
        <dbReference type="ChEBI" id="CHEBI:15378"/>
        <dbReference type="ChEBI" id="CHEBI:30616"/>
        <dbReference type="ChEBI" id="CHEBI:43474"/>
        <dbReference type="ChEBI" id="CHEBI:57643"/>
        <dbReference type="ChEBI" id="CHEBI:456216"/>
    </reaction>
    <physiologicalReaction direction="left-to-right" evidence="19">
        <dbReference type="Rhea" id="RHEA:38584"/>
    </physiologicalReaction>
</comment>
<feature type="transmembrane region" description="Helical" evidence="23">
    <location>
        <begin position="502"/>
        <end position="525"/>
    </location>
</feature>
<sequence>MASVHFPGEQNNNETGSDIREVPSNISKPTKRQRWATTRAAGPSGVRKRVSIIDRFHRRTDGRDEKRKSNMGGTDNAANNEEGDQSSGPNRTVYFNIPIPESERDEDGHLRTIYPRNKIRTAKYTPLTFVPFNIWYQFHNIANMYFLFVIILNFFPIFGANNPGLNAVPLIVIIVVTAIKDAIEDWGRTVMDNQVNNSPVYRLIEWNNVNSTEDNISLWRRFKKSCTRGTLATYHWMLSTFNKKKQQEEQTETEQRRASFLTTATPGPPEDVAIQMTDVPSPQPEAREEWPMASNHENKYLSPNTAARESLVEPTSDRKLGSVLDTSKQTPGKARFKRDSWKSIQVGDFVRLYNEDPIPADIVILSTSDQDGACYVETKGLDGETNLKVRQALHCGRQIRHARDCEKAEFLIESEGPHPNLYSYNGAIRWDQRDPQFPEAPRKEMVEPVTINNMLLRGCSLRSTEWVLGVVVFTGGESKIMLNSGATPVKRARMAKDLNWNVIYNFIILFLMCFVVGVINGVAWAAPNKSLDYFDIESFGKTPPVTGIVTFWTAVILFQNLVPISLYISLEIVRTIQAVFIHSDDFMYYDKLGLYCVPKSWNISDDVGQVEYIFSDKTGTLTQNVMEFKKCTINGVSYGEAYTEAQIGMRRREGANADEEAAQARQQIAANGQKMLGMLRRIHDNPYLRDDQLTFISPDYVADLEGRAGDQQKQAAEHFMLALALCHTVITEHTPGDPPQIEFKAQSPDEAALVSTARDCGFTVLGRAGDDLLLNVMGEERTYTVLNTLEFNSSRKRMSAIIRMPDGTIRLFCKGADSIIYSRLARGKQQELRRKTAEHLEEFAREGLRTLCVADRLLSEDEYRAWSKEHDIAAAAITDREAKLETVSNEIEQNLMLIGGTAIEDRLQDGVPDTIQLLADAGIKLWVLTGDKVETAINIGFSCNLLNNDMELIVLNIPETQHEQASRELDNHLQTFGLTGSDEELDLARQDHTPPEPTHAVIVDGETLKLMLSDELKQKFLLLCKQCKAVLCCRVSPAQKAAVVNMVKNGLNIMALSVGDGANDVAMIQEADVGVGIAGEEGRQAVMSSDYAIGQFRYLQRLLLVHGRWSYRRLGECTANFFYKNLVWTFALFWYCIYNDFDGSYLFDYTYIVLVNVAFTSLPVIFMGIFDQDVDDKVSLAVPQLYMRGIERKEWSQLKFWMYMGDGLYQSLICYFMPHLLYAPARFVHSEGRNINDRVRMGVLVGSCAVIASNTYIMMNTYRWDWFTTLINAISSLLIFLWTGIYTSFLNAGQFYRAASEVYGALSFWVVLLLTVTICLLPRFAYNAVQKVFFPLDVDIIREQVTQGKFKYLDAFEDYVPPQATAKATTMSDESATSSELGKPIQPTMKQDPGIPDDERPFYPPSVAPTAHTHNPRSQNGSNGTNYTASLDHYPRPQSVDYVRRSQERTRHSFERGRPSFEQSNDFTSAAMLSRVESSQTQGPLQDPFRAPNEPPAHMI</sequence>
<dbReference type="Pfam" id="PF13246">
    <property type="entry name" value="Cation_ATPase"/>
    <property type="match status" value="1"/>
</dbReference>
<dbReference type="PRINTS" id="PR00119">
    <property type="entry name" value="CATATPASE"/>
</dbReference>
<dbReference type="GO" id="GO:0007163">
    <property type="term" value="P:establishment or maintenance of cell polarity"/>
    <property type="evidence" value="ECO:0007669"/>
    <property type="project" value="UniProtKB-ARBA"/>
</dbReference>
<dbReference type="GO" id="GO:0099040">
    <property type="term" value="P:ceramide translocation"/>
    <property type="evidence" value="ECO:0007669"/>
    <property type="project" value="UniProtKB-ARBA"/>
</dbReference>
<dbReference type="InterPro" id="IPR023298">
    <property type="entry name" value="ATPase_P-typ_TM_dom_sf"/>
</dbReference>
<feature type="active site" description="4-aspartylphosphate intermediate" evidence="20">
    <location>
        <position position="616"/>
    </location>
</feature>
<feature type="domain" description="P-type ATPase C-terminal" evidence="26">
    <location>
        <begin position="1086"/>
        <end position="1335"/>
    </location>
</feature>
<keyword evidence="14 23" id="KW-0472">Membrane</keyword>
<feature type="binding site" evidence="21">
    <location>
        <position position="750"/>
    </location>
    <ligand>
        <name>ATP</name>
        <dbReference type="ChEBI" id="CHEBI:30616"/>
    </ligand>
</feature>
<feature type="compositionally biased region" description="Basic and acidic residues" evidence="24">
    <location>
        <begin position="1442"/>
        <end position="1459"/>
    </location>
</feature>
<dbReference type="InterPro" id="IPR001757">
    <property type="entry name" value="P_typ_ATPase"/>
</dbReference>
<evidence type="ECO:0000256" key="10">
    <source>
        <dbReference type="ARBA" id="ARBA00022842"/>
    </source>
</evidence>
<evidence type="ECO:0000256" key="20">
    <source>
        <dbReference type="PIRSR" id="PIRSR606539-1"/>
    </source>
</evidence>
<evidence type="ECO:0000313" key="27">
    <source>
        <dbReference type="EMBL" id="KAJ5092626.1"/>
    </source>
</evidence>
<feature type="binding site" evidence="22">
    <location>
        <position position="1060"/>
    </location>
    <ligand>
        <name>Mg(2+)</name>
        <dbReference type="ChEBI" id="CHEBI:18420"/>
    </ligand>
</feature>
<name>A0A9W9K4T5_9EURO</name>
<dbReference type="NCBIfam" id="TIGR01652">
    <property type="entry name" value="ATPase-Plipid"/>
    <property type="match status" value="1"/>
</dbReference>
<evidence type="ECO:0000259" key="26">
    <source>
        <dbReference type="Pfam" id="PF16212"/>
    </source>
</evidence>
<keyword evidence="28" id="KW-1185">Reference proteome</keyword>
<dbReference type="SFLD" id="SFLDG00002">
    <property type="entry name" value="C1.7:_P-type_atpase_like"/>
    <property type="match status" value="1"/>
</dbReference>
<comment type="similarity">
    <text evidence="3 23">Belongs to the cation transport ATPase (P-type) (TC 3.A.3) family. Type IV subfamily.</text>
</comment>
<comment type="catalytic activity">
    <reaction evidence="16">
        <text>a 1,2-diacyl-sn-glycero-3-phosphoethanolamine(out) + ATP + H2O = a 1,2-diacyl-sn-glycero-3-phosphoethanolamine(in) + ADP + phosphate + H(+)</text>
        <dbReference type="Rhea" id="RHEA:66132"/>
        <dbReference type="ChEBI" id="CHEBI:15377"/>
        <dbReference type="ChEBI" id="CHEBI:15378"/>
        <dbReference type="ChEBI" id="CHEBI:30616"/>
        <dbReference type="ChEBI" id="CHEBI:43474"/>
        <dbReference type="ChEBI" id="CHEBI:64612"/>
        <dbReference type="ChEBI" id="CHEBI:456216"/>
    </reaction>
    <physiologicalReaction direction="left-to-right" evidence="16">
        <dbReference type="Rhea" id="RHEA:66133"/>
    </physiologicalReaction>
</comment>
<feature type="region of interest" description="Disordered" evidence="24">
    <location>
        <begin position="306"/>
        <end position="331"/>
    </location>
</feature>
<keyword evidence="12 23" id="KW-1133">Transmembrane helix</keyword>
<feature type="binding site" evidence="22">
    <location>
        <position position="1064"/>
    </location>
    <ligand>
        <name>Mg(2+)</name>
        <dbReference type="ChEBI" id="CHEBI:18420"/>
    </ligand>
</feature>
<dbReference type="SUPFAM" id="SSF81660">
    <property type="entry name" value="Metal cation-transporting ATPase, ATP-binding domain N"/>
    <property type="match status" value="1"/>
</dbReference>
<feature type="binding site" evidence="22">
    <location>
        <position position="618"/>
    </location>
    <ligand>
        <name>Mg(2+)</name>
        <dbReference type="ChEBI" id="CHEBI:18420"/>
    </ligand>
</feature>
<feature type="transmembrane region" description="Helical" evidence="23">
    <location>
        <begin position="164"/>
        <end position="183"/>
    </location>
</feature>
<accession>A0A9W9K4T5</accession>
<evidence type="ECO:0000256" key="19">
    <source>
        <dbReference type="ARBA" id="ARBA00052223"/>
    </source>
</evidence>
<keyword evidence="5" id="KW-1003">Cell membrane</keyword>
<feature type="region of interest" description="Disordered" evidence="24">
    <location>
        <begin position="1"/>
        <end position="94"/>
    </location>
</feature>
<gene>
    <name evidence="27" type="ORF">NUU61_007496</name>
</gene>
<feature type="compositionally biased region" description="Polar residues" evidence="24">
    <location>
        <begin position="1412"/>
        <end position="1429"/>
    </location>
</feature>
<feature type="transmembrane region" description="Helical" evidence="23">
    <location>
        <begin position="545"/>
        <end position="568"/>
    </location>
</feature>
<dbReference type="InterPro" id="IPR018303">
    <property type="entry name" value="ATPase_P-typ_P_site"/>
</dbReference>
<dbReference type="FunFam" id="3.40.1110.10:FF:000048">
    <property type="entry name" value="Phospholipid-transporting ATPase"/>
    <property type="match status" value="1"/>
</dbReference>
<dbReference type="CDD" id="cd02073">
    <property type="entry name" value="P-type_ATPase_APLT_Dnf-like"/>
    <property type="match status" value="1"/>
</dbReference>
<dbReference type="Gene3D" id="3.40.50.1000">
    <property type="entry name" value="HAD superfamily/HAD-like"/>
    <property type="match status" value="1"/>
</dbReference>
<evidence type="ECO:0000256" key="7">
    <source>
        <dbReference type="ARBA" id="ARBA00022723"/>
    </source>
</evidence>
<feature type="transmembrane region" description="Helical" evidence="23">
    <location>
        <begin position="1149"/>
        <end position="1170"/>
    </location>
</feature>
<feature type="binding site" evidence="21">
    <location>
        <position position="1040"/>
    </location>
    <ligand>
        <name>ATP</name>
        <dbReference type="ChEBI" id="CHEBI:30616"/>
    </ligand>
</feature>
<dbReference type="PROSITE" id="PS00154">
    <property type="entry name" value="ATPASE_E1_E2"/>
    <property type="match status" value="1"/>
</dbReference>
<evidence type="ECO:0000256" key="17">
    <source>
        <dbReference type="ARBA" id="ARBA00050913"/>
    </source>
</evidence>
<feature type="binding site" evidence="21">
    <location>
        <position position="1064"/>
    </location>
    <ligand>
        <name>ATP</name>
        <dbReference type="ChEBI" id="CHEBI:30616"/>
    </ligand>
</feature>
<evidence type="ECO:0000256" key="4">
    <source>
        <dbReference type="ARBA" id="ARBA00022448"/>
    </source>
</evidence>
<reference evidence="27" key="2">
    <citation type="journal article" date="2023" name="IMA Fungus">
        <title>Comparative genomic study of the Penicillium genus elucidates a diverse pangenome and 15 lateral gene transfer events.</title>
        <authorList>
            <person name="Petersen C."/>
            <person name="Sorensen T."/>
            <person name="Nielsen M.R."/>
            <person name="Sondergaard T.E."/>
            <person name="Sorensen J.L."/>
            <person name="Fitzpatrick D.A."/>
            <person name="Frisvad J.C."/>
            <person name="Nielsen K.L."/>
        </authorList>
    </citation>
    <scope>NUCLEOTIDE SEQUENCE</scope>
    <source>
        <strain evidence="27">IBT 34128</strain>
    </source>
</reference>
<feature type="binding site" evidence="21">
    <location>
        <position position="849"/>
    </location>
    <ligand>
        <name>ATP</name>
        <dbReference type="ChEBI" id="CHEBI:30616"/>
    </ligand>
</feature>
<evidence type="ECO:0000259" key="25">
    <source>
        <dbReference type="Pfam" id="PF16209"/>
    </source>
</evidence>
<evidence type="ECO:0000256" key="15">
    <source>
        <dbReference type="ARBA" id="ARBA00034036"/>
    </source>
</evidence>